<dbReference type="SUPFAM" id="SSF48452">
    <property type="entry name" value="TPR-like"/>
    <property type="match status" value="1"/>
</dbReference>
<proteinExistence type="predicted"/>
<organism evidence="1 2">
    <name type="scientific">Aliikangiella coralliicola</name>
    <dbReference type="NCBI Taxonomy" id="2592383"/>
    <lineage>
        <taxon>Bacteria</taxon>
        <taxon>Pseudomonadati</taxon>
        <taxon>Pseudomonadota</taxon>
        <taxon>Gammaproteobacteria</taxon>
        <taxon>Oceanospirillales</taxon>
        <taxon>Pleioneaceae</taxon>
        <taxon>Aliikangiella</taxon>
    </lineage>
</organism>
<reference evidence="1 2" key="1">
    <citation type="submission" date="2019-07" db="EMBL/GenBank/DDBJ databases">
        <title>Draft genome for Aliikangiella sp. M105.</title>
        <authorList>
            <person name="Wang G."/>
        </authorList>
    </citation>
    <scope>NUCLEOTIDE SEQUENCE [LARGE SCALE GENOMIC DNA]</scope>
    <source>
        <strain evidence="1 2">M105</strain>
    </source>
</reference>
<accession>A0A545U001</accession>
<sequence length="359" mass="39959">MLPQIGKVLGEKMLGKKVLSGKAFIVLTILCIPHFMIDASAETPAKNNPGSQNELELAIKDFDSGRFQSAEKKFIKILKSNNKHLQSIIYLTRISMRGYKLDDAENYIEQALEISPENAEVQHLSGAVYGSIARDASVFTAMGYVKDCLKGFNKAVELEPGNIDYRLSLINFHLNAPGIAGGDKEIAVEQAKAIRKINEKRGFIALLSVYTSIEDDESTQSLLNSIPQSLANDADVLFNKGIIEQGKEKFERATISFQQAITNAGEKEEFSISKYAAIYQLGRTSVLSQKNIEPGVKFLKRYIAEAPEHESLPSKEWAQFRLANLIEAQGKNDEARVIYQKISGKTQDQNLIKQVKEKL</sequence>
<dbReference type="Gene3D" id="1.25.40.10">
    <property type="entry name" value="Tetratricopeptide repeat domain"/>
    <property type="match status" value="2"/>
</dbReference>
<dbReference type="RefSeq" id="WP_142934422.1">
    <property type="nucleotide sequence ID" value="NZ_ML660171.1"/>
</dbReference>
<dbReference type="InterPro" id="IPR019734">
    <property type="entry name" value="TPR_rpt"/>
</dbReference>
<evidence type="ECO:0008006" key="3">
    <source>
        <dbReference type="Google" id="ProtNLM"/>
    </source>
</evidence>
<dbReference type="EMBL" id="VIKS01000015">
    <property type="protein sequence ID" value="TQV82792.1"/>
    <property type="molecule type" value="Genomic_DNA"/>
</dbReference>
<dbReference type="InterPro" id="IPR011990">
    <property type="entry name" value="TPR-like_helical_dom_sf"/>
</dbReference>
<comment type="caution">
    <text evidence="1">The sequence shown here is derived from an EMBL/GenBank/DDBJ whole genome shotgun (WGS) entry which is preliminary data.</text>
</comment>
<protein>
    <recommendedName>
        <fullName evidence="3">Tetratricopeptide repeat protein</fullName>
    </recommendedName>
</protein>
<dbReference type="AlphaFoldDB" id="A0A545U001"/>
<dbReference type="Proteomes" id="UP000315439">
    <property type="component" value="Unassembled WGS sequence"/>
</dbReference>
<evidence type="ECO:0000313" key="2">
    <source>
        <dbReference type="Proteomes" id="UP000315439"/>
    </source>
</evidence>
<keyword evidence="2" id="KW-1185">Reference proteome</keyword>
<dbReference type="SMART" id="SM00028">
    <property type="entry name" value="TPR"/>
    <property type="match status" value="4"/>
</dbReference>
<dbReference type="OrthoDB" id="192575at2"/>
<evidence type="ECO:0000313" key="1">
    <source>
        <dbReference type="EMBL" id="TQV82792.1"/>
    </source>
</evidence>
<gene>
    <name evidence="1" type="ORF">FLL46_23770</name>
</gene>
<dbReference type="Pfam" id="PF13174">
    <property type="entry name" value="TPR_6"/>
    <property type="match status" value="1"/>
</dbReference>
<name>A0A545U001_9GAMM</name>